<evidence type="ECO:0008006" key="5">
    <source>
        <dbReference type="Google" id="ProtNLM"/>
    </source>
</evidence>
<evidence type="ECO:0000259" key="1">
    <source>
        <dbReference type="Pfam" id="PF01643"/>
    </source>
</evidence>
<dbReference type="KEGG" id="nah:F5544_17890"/>
<reference evidence="3 4" key="1">
    <citation type="journal article" date="2019" name="ACS Chem. Biol.">
        <title>Identification and Mobilization of a Cryptic Antibiotic Biosynthesis Gene Locus from a Human-Pathogenic Nocardia Isolate.</title>
        <authorList>
            <person name="Herisse M."/>
            <person name="Ishida K."/>
            <person name="Porter J.L."/>
            <person name="Howden B."/>
            <person name="Hertweck C."/>
            <person name="Stinear T.P."/>
            <person name="Pidot S.J."/>
        </authorList>
    </citation>
    <scope>NUCLEOTIDE SEQUENCE [LARGE SCALE GENOMIC DNA]</scope>
    <source>
        <strain evidence="3 4">AUSMDU00012717</strain>
    </source>
</reference>
<accession>A0A6G9YE26</accession>
<organism evidence="3 4">
    <name type="scientific">Nocardia arthritidis</name>
    <dbReference type="NCBI Taxonomy" id="228602"/>
    <lineage>
        <taxon>Bacteria</taxon>
        <taxon>Bacillati</taxon>
        <taxon>Actinomycetota</taxon>
        <taxon>Actinomycetes</taxon>
        <taxon>Mycobacteriales</taxon>
        <taxon>Nocardiaceae</taxon>
        <taxon>Nocardia</taxon>
    </lineage>
</organism>
<keyword evidence="4" id="KW-1185">Reference proteome</keyword>
<protein>
    <recommendedName>
        <fullName evidence="5">Acyl-ACP thioesterase</fullName>
    </recommendedName>
</protein>
<feature type="domain" description="Acyl-ACP thioesterase N-terminal hotdog" evidence="1">
    <location>
        <begin position="44"/>
        <end position="153"/>
    </location>
</feature>
<sequence>MPKEFVSPASSAGTVIEEHPALRPLAPVPPTGHIFDIRRRMGTVDMDERMCLRVDGIARQLQEAGVDHLFHVDAMDDHPHWIVRRTVIDVIRPIEWPAELRLRRWCSGLSPRWCNMRVRIDADNGGLIETEGFWIHMNKQTMGPSRVADRFFELMSSTTAEHRLRWQQWLTDQLPSVAGTRFPLRRTDIDHFDHLTNTAYWHGVHESCAEAADLMAGPHRYVLEYNKPVRFGEHVDIHTDRTADALTMWFAVDGDVRAIARLRALS</sequence>
<dbReference type="SUPFAM" id="SSF54637">
    <property type="entry name" value="Thioesterase/thiol ester dehydrase-isomerase"/>
    <property type="match status" value="2"/>
</dbReference>
<evidence type="ECO:0000259" key="2">
    <source>
        <dbReference type="Pfam" id="PF20791"/>
    </source>
</evidence>
<evidence type="ECO:0000313" key="4">
    <source>
        <dbReference type="Proteomes" id="UP000503540"/>
    </source>
</evidence>
<proteinExistence type="predicted"/>
<dbReference type="GO" id="GO:0006633">
    <property type="term" value="P:fatty acid biosynthetic process"/>
    <property type="evidence" value="ECO:0007669"/>
    <property type="project" value="InterPro"/>
</dbReference>
<dbReference type="Pfam" id="PF01643">
    <property type="entry name" value="Acyl-ACP_TE"/>
    <property type="match status" value="1"/>
</dbReference>
<gene>
    <name evidence="3" type="ORF">F5544_17890</name>
</gene>
<dbReference type="InterPro" id="IPR049427">
    <property type="entry name" value="Acyl-ACP_TE_C"/>
</dbReference>
<dbReference type="Gene3D" id="3.10.129.10">
    <property type="entry name" value="Hotdog Thioesterase"/>
    <property type="match status" value="1"/>
</dbReference>
<feature type="domain" description="Acyl-ACP thioesterase-like C-terminal" evidence="2">
    <location>
        <begin position="180"/>
        <end position="241"/>
    </location>
</feature>
<name>A0A6G9YE26_9NOCA</name>
<dbReference type="RefSeq" id="WP_167474259.1">
    <property type="nucleotide sequence ID" value="NZ_CP046172.1"/>
</dbReference>
<evidence type="ECO:0000313" key="3">
    <source>
        <dbReference type="EMBL" id="QIS11452.1"/>
    </source>
</evidence>
<dbReference type="EMBL" id="CP046172">
    <property type="protein sequence ID" value="QIS11452.1"/>
    <property type="molecule type" value="Genomic_DNA"/>
</dbReference>
<dbReference type="InterPro" id="IPR002864">
    <property type="entry name" value="Acyl-ACP_thioesterase_NHD"/>
</dbReference>
<dbReference type="Pfam" id="PF20791">
    <property type="entry name" value="Acyl-ACP_TE_C"/>
    <property type="match status" value="1"/>
</dbReference>
<dbReference type="InterPro" id="IPR029069">
    <property type="entry name" value="HotDog_dom_sf"/>
</dbReference>
<dbReference type="Proteomes" id="UP000503540">
    <property type="component" value="Chromosome"/>
</dbReference>
<dbReference type="AlphaFoldDB" id="A0A6G9YE26"/>
<dbReference type="GO" id="GO:0016790">
    <property type="term" value="F:thiolester hydrolase activity"/>
    <property type="evidence" value="ECO:0007669"/>
    <property type="project" value="InterPro"/>
</dbReference>